<dbReference type="InterPro" id="IPR003593">
    <property type="entry name" value="AAA+_ATPase"/>
</dbReference>
<dbReference type="Pfam" id="PF12399">
    <property type="entry name" value="BCA_ABC_TP_C"/>
    <property type="match status" value="1"/>
</dbReference>
<comment type="caution">
    <text evidence="5">The sequence shown here is derived from an EMBL/GenBank/DDBJ whole genome shotgun (WGS) entry which is preliminary data.</text>
</comment>
<dbReference type="GO" id="GO:0015808">
    <property type="term" value="P:L-alanine transport"/>
    <property type="evidence" value="ECO:0007669"/>
    <property type="project" value="TreeGrafter"/>
</dbReference>
<dbReference type="SMART" id="SM00382">
    <property type="entry name" value="AAA"/>
    <property type="match status" value="1"/>
</dbReference>
<evidence type="ECO:0000256" key="1">
    <source>
        <dbReference type="ARBA" id="ARBA00022448"/>
    </source>
</evidence>
<name>A0A4Q7DIZ5_9PROT</name>
<feature type="domain" description="ABC transporter" evidence="4">
    <location>
        <begin position="8"/>
        <end position="241"/>
    </location>
</feature>
<dbReference type="Gene3D" id="3.40.50.300">
    <property type="entry name" value="P-loop containing nucleotide triphosphate hydrolases"/>
    <property type="match status" value="1"/>
</dbReference>
<dbReference type="PANTHER" id="PTHR45772">
    <property type="entry name" value="CONSERVED COMPONENT OF ABC TRANSPORTER FOR NATURAL AMINO ACIDS-RELATED"/>
    <property type="match status" value="1"/>
</dbReference>
<dbReference type="InterPro" id="IPR003439">
    <property type="entry name" value="ABC_transporter-like_ATP-bd"/>
</dbReference>
<dbReference type="GO" id="GO:0005886">
    <property type="term" value="C:plasma membrane"/>
    <property type="evidence" value="ECO:0007669"/>
    <property type="project" value="TreeGrafter"/>
</dbReference>
<dbReference type="Proteomes" id="UP000293550">
    <property type="component" value="Unassembled WGS sequence"/>
</dbReference>
<organism evidence="5 6">
    <name type="scientific">Candidatus Finniella inopinata</name>
    <dbReference type="NCBI Taxonomy" id="1696036"/>
    <lineage>
        <taxon>Bacteria</taxon>
        <taxon>Pseudomonadati</taxon>
        <taxon>Pseudomonadota</taxon>
        <taxon>Alphaproteobacteria</taxon>
        <taxon>Holosporales</taxon>
        <taxon>Candidatus Paracaedibacteraceae</taxon>
        <taxon>Candidatus Finniella</taxon>
    </lineage>
</organism>
<keyword evidence="1" id="KW-0813">Transport</keyword>
<dbReference type="InterPro" id="IPR032823">
    <property type="entry name" value="BCA_ABC_TP_C"/>
</dbReference>
<keyword evidence="6" id="KW-1185">Reference proteome</keyword>
<dbReference type="Pfam" id="PF00005">
    <property type="entry name" value="ABC_tran"/>
    <property type="match status" value="1"/>
</dbReference>
<dbReference type="PROSITE" id="PS50893">
    <property type="entry name" value="ABC_TRANSPORTER_2"/>
    <property type="match status" value="1"/>
</dbReference>
<dbReference type="CDD" id="cd03219">
    <property type="entry name" value="ABC_Mj1267_LivG_branched"/>
    <property type="match status" value="1"/>
</dbReference>
<dbReference type="GO" id="GO:0016887">
    <property type="term" value="F:ATP hydrolysis activity"/>
    <property type="evidence" value="ECO:0007669"/>
    <property type="project" value="InterPro"/>
</dbReference>
<dbReference type="AlphaFoldDB" id="A0A4Q7DIZ5"/>
<dbReference type="InterPro" id="IPR051120">
    <property type="entry name" value="ABC_AA/LPS_Transport"/>
</dbReference>
<protein>
    <submittedName>
        <fullName evidence="5">ABC transporter ATP-binding protein</fullName>
    </submittedName>
</protein>
<reference evidence="5 6" key="1">
    <citation type="submission" date="2018-10" db="EMBL/GenBank/DDBJ databases">
        <title>An updated phylogeny of the Alphaproteobacteria reveals that the parasitic Rickettsiales and Holosporales have independent origins.</title>
        <authorList>
            <person name="Munoz-Gomez S.A."/>
            <person name="Hess S."/>
            <person name="Burger G."/>
            <person name="Lang B.F."/>
            <person name="Susko E."/>
            <person name="Slamovits C.H."/>
            <person name="Roger A.J."/>
        </authorList>
    </citation>
    <scope>NUCLEOTIDE SEQUENCE [LARGE SCALE GENOMIC DNA]</scope>
    <source>
        <strain evidence="5">HOLO01</strain>
    </source>
</reference>
<keyword evidence="2" id="KW-0547">Nucleotide-binding</keyword>
<dbReference type="GO" id="GO:0005304">
    <property type="term" value="F:L-valine transmembrane transporter activity"/>
    <property type="evidence" value="ECO:0007669"/>
    <property type="project" value="TreeGrafter"/>
</dbReference>
<evidence type="ECO:0000259" key="4">
    <source>
        <dbReference type="PROSITE" id="PS50893"/>
    </source>
</evidence>
<dbReference type="GO" id="GO:0042941">
    <property type="term" value="P:D-alanine transmembrane transport"/>
    <property type="evidence" value="ECO:0007669"/>
    <property type="project" value="TreeGrafter"/>
</dbReference>
<dbReference type="GO" id="GO:1903806">
    <property type="term" value="P:L-isoleucine import across plasma membrane"/>
    <property type="evidence" value="ECO:0007669"/>
    <property type="project" value="TreeGrafter"/>
</dbReference>
<dbReference type="GO" id="GO:0015188">
    <property type="term" value="F:L-isoleucine transmembrane transporter activity"/>
    <property type="evidence" value="ECO:0007669"/>
    <property type="project" value="TreeGrafter"/>
</dbReference>
<evidence type="ECO:0000313" key="6">
    <source>
        <dbReference type="Proteomes" id="UP000293550"/>
    </source>
</evidence>
<keyword evidence="3 5" id="KW-0067">ATP-binding</keyword>
<evidence type="ECO:0000256" key="2">
    <source>
        <dbReference type="ARBA" id="ARBA00022741"/>
    </source>
</evidence>
<proteinExistence type="predicted"/>
<dbReference type="GO" id="GO:0005524">
    <property type="term" value="F:ATP binding"/>
    <property type="evidence" value="ECO:0007669"/>
    <property type="project" value="UniProtKB-KW"/>
</dbReference>
<dbReference type="GO" id="GO:1903805">
    <property type="term" value="P:L-valine import across plasma membrane"/>
    <property type="evidence" value="ECO:0007669"/>
    <property type="project" value="TreeGrafter"/>
</dbReference>
<dbReference type="RefSeq" id="WP_130153277.1">
    <property type="nucleotide sequence ID" value="NZ_SCFB01000002.1"/>
</dbReference>
<gene>
    <name evidence="5" type="ORF">EQU50_00835</name>
</gene>
<dbReference type="EMBL" id="SCFB01000002">
    <property type="protein sequence ID" value="RZI46803.1"/>
    <property type="molecule type" value="Genomic_DNA"/>
</dbReference>
<evidence type="ECO:0000313" key="5">
    <source>
        <dbReference type="EMBL" id="RZI46803.1"/>
    </source>
</evidence>
<accession>A0A4Q7DIZ5</accession>
<dbReference type="InterPro" id="IPR027417">
    <property type="entry name" value="P-loop_NTPase"/>
</dbReference>
<dbReference type="SUPFAM" id="SSF52540">
    <property type="entry name" value="P-loop containing nucleoside triphosphate hydrolases"/>
    <property type="match status" value="1"/>
</dbReference>
<dbReference type="GO" id="GO:0015192">
    <property type="term" value="F:L-phenylalanine transmembrane transporter activity"/>
    <property type="evidence" value="ECO:0007669"/>
    <property type="project" value="TreeGrafter"/>
</dbReference>
<dbReference type="PANTHER" id="PTHR45772:SF7">
    <property type="entry name" value="AMINO ACID ABC TRANSPORTER ATP-BINDING PROTEIN"/>
    <property type="match status" value="1"/>
</dbReference>
<dbReference type="OrthoDB" id="9806149at2"/>
<sequence>MHPTPGLLKIDRLSKHFDGIQAINDLSLTVQTHEILGLIGPNGAGKTTLFQLISGFEQPDTGSILFNGQPIHNLNAPQIARLGIARTFQTAKPFGNLTVLENVMMGFLTKVQTIAKAQAVAIHTLDCLNLMDQAKQLADHLSLPNKKRLEIARALSTNPQLLLLDEVMAGLRPLEIDNLVTMLRDLKQQLSLTIIMIEHHMRAVMALCQRIVVLHQGAKIAEDTPSAIQQHPDVIKTYLGTAAC</sequence>
<evidence type="ECO:0000256" key="3">
    <source>
        <dbReference type="ARBA" id="ARBA00022840"/>
    </source>
</evidence>